<dbReference type="SUPFAM" id="SSF53850">
    <property type="entry name" value="Periplasmic binding protein-like II"/>
    <property type="match status" value="1"/>
</dbReference>
<comment type="subcellular location">
    <subcellularLocation>
        <location evidence="1">Cell membrane</location>
        <topology evidence="1">Multi-pass membrane protein</topology>
    </subcellularLocation>
</comment>
<evidence type="ECO:0000256" key="7">
    <source>
        <dbReference type="ARBA" id="ARBA00023180"/>
    </source>
</evidence>
<sequence>MLLILFVFNFLLLQTATSLKEFIHKHFFRQTIVVINSGFNNIDDNLTFILNLKQPKILINAEHVANLEAINNFIIIEPNVTNLWPSISLIKNRTNTKGRYLIIIKDNTTEEETKSILKTLFHFYIYNVVIYANRSILVTWYPYNRENRCGTVVNLVTKEKKENLFQNKIPKQLQDCYINVTWDELPVAINSPFDKKNPGYSVRLLDTVTEMLNITPVYLTKNVKYMTGTNGTVQLKKYMIEKNIQMAFFVRNMPTLVGPECEVSVHYYETYIFFVLPPRRKILSSTDTLVVFSVHTWSLILVSLIAMSVLWQRLSECSLHTCVFQVIRLLLQGTTQRVPDTTFSRLVFAIFFFYILNLSWIYFSQLSGILSRPRYEPKISTIHELALSDKKLLFLDMHLLTFAHRSDYDLIVKNRLNVEAPVLFHDKINNFARRLDHGIIETNVRMLVIKNYKQLNVVSKEQVATLRSHLIVKKGFPLLDKINDVLLRVVESGFMVKWLCDSKVDFNVSKTLIPDCQYTEGHLDLYRVFGAFVLLGVGFLLSLFMFVVELICKKFNDRNTV</sequence>
<protein>
    <submittedName>
        <fullName evidence="10">Uncharacterized protein</fullName>
    </submittedName>
</protein>
<gene>
    <name evidence="10" type="ORF">Zmor_017811</name>
</gene>
<dbReference type="GO" id="GO:0005886">
    <property type="term" value="C:plasma membrane"/>
    <property type="evidence" value="ECO:0007669"/>
    <property type="project" value="UniProtKB-SubCell"/>
</dbReference>
<keyword evidence="5 8" id="KW-0472">Membrane</keyword>
<feature type="chain" id="PRO_5041410353" evidence="9">
    <location>
        <begin position="19"/>
        <end position="561"/>
    </location>
</feature>
<evidence type="ECO:0000313" key="11">
    <source>
        <dbReference type="Proteomes" id="UP001168821"/>
    </source>
</evidence>
<feature type="transmembrane region" description="Helical" evidence="8">
    <location>
        <begin position="525"/>
        <end position="548"/>
    </location>
</feature>
<organism evidence="10 11">
    <name type="scientific">Zophobas morio</name>
    <dbReference type="NCBI Taxonomy" id="2755281"/>
    <lineage>
        <taxon>Eukaryota</taxon>
        <taxon>Metazoa</taxon>
        <taxon>Ecdysozoa</taxon>
        <taxon>Arthropoda</taxon>
        <taxon>Hexapoda</taxon>
        <taxon>Insecta</taxon>
        <taxon>Pterygota</taxon>
        <taxon>Neoptera</taxon>
        <taxon>Endopterygota</taxon>
        <taxon>Coleoptera</taxon>
        <taxon>Polyphaga</taxon>
        <taxon>Cucujiformia</taxon>
        <taxon>Tenebrionidae</taxon>
        <taxon>Zophobas</taxon>
    </lineage>
</organism>
<keyword evidence="9" id="KW-0732">Signal</keyword>
<keyword evidence="4 8" id="KW-1133">Transmembrane helix</keyword>
<evidence type="ECO:0000313" key="10">
    <source>
        <dbReference type="EMBL" id="KAJ3651800.1"/>
    </source>
</evidence>
<evidence type="ECO:0000256" key="1">
    <source>
        <dbReference type="ARBA" id="ARBA00004651"/>
    </source>
</evidence>
<dbReference type="PANTHER" id="PTHR42643">
    <property type="entry name" value="IONOTROPIC RECEPTOR 20A-RELATED"/>
    <property type="match status" value="1"/>
</dbReference>
<feature type="signal peptide" evidence="9">
    <location>
        <begin position="1"/>
        <end position="18"/>
    </location>
</feature>
<feature type="transmembrane region" description="Helical" evidence="8">
    <location>
        <begin position="289"/>
        <end position="311"/>
    </location>
</feature>
<evidence type="ECO:0000256" key="9">
    <source>
        <dbReference type="SAM" id="SignalP"/>
    </source>
</evidence>
<accession>A0AA38MCI5</accession>
<dbReference type="InterPro" id="IPR052192">
    <property type="entry name" value="Insect_Ionotropic_Sensory_Rcpt"/>
</dbReference>
<evidence type="ECO:0000256" key="2">
    <source>
        <dbReference type="ARBA" id="ARBA00022475"/>
    </source>
</evidence>
<dbReference type="Proteomes" id="UP001168821">
    <property type="component" value="Unassembled WGS sequence"/>
</dbReference>
<evidence type="ECO:0000256" key="8">
    <source>
        <dbReference type="SAM" id="Phobius"/>
    </source>
</evidence>
<keyword evidence="7" id="KW-0325">Glycoprotein</keyword>
<evidence type="ECO:0000256" key="5">
    <source>
        <dbReference type="ARBA" id="ARBA00023136"/>
    </source>
</evidence>
<keyword evidence="3 8" id="KW-0812">Transmembrane</keyword>
<evidence type="ECO:0000256" key="4">
    <source>
        <dbReference type="ARBA" id="ARBA00022989"/>
    </source>
</evidence>
<reference evidence="10" key="1">
    <citation type="journal article" date="2023" name="G3 (Bethesda)">
        <title>Whole genome assemblies of Zophobas morio and Tenebrio molitor.</title>
        <authorList>
            <person name="Kaur S."/>
            <person name="Stinson S.A."/>
            <person name="diCenzo G.C."/>
        </authorList>
    </citation>
    <scope>NUCLEOTIDE SEQUENCE</scope>
    <source>
        <strain evidence="10">QUZm001</strain>
    </source>
</reference>
<name>A0AA38MCI5_9CUCU</name>
<keyword evidence="11" id="KW-1185">Reference proteome</keyword>
<dbReference type="EMBL" id="JALNTZ010000005">
    <property type="protein sequence ID" value="KAJ3651800.1"/>
    <property type="molecule type" value="Genomic_DNA"/>
</dbReference>
<keyword evidence="2" id="KW-1003">Cell membrane</keyword>
<evidence type="ECO:0000256" key="3">
    <source>
        <dbReference type="ARBA" id="ARBA00022692"/>
    </source>
</evidence>
<dbReference type="PANTHER" id="PTHR42643:SF38">
    <property type="entry name" value="IONOTROPIC RECEPTOR 100A"/>
    <property type="match status" value="1"/>
</dbReference>
<proteinExistence type="predicted"/>
<dbReference type="AlphaFoldDB" id="A0AA38MCI5"/>
<evidence type="ECO:0000256" key="6">
    <source>
        <dbReference type="ARBA" id="ARBA00023170"/>
    </source>
</evidence>
<keyword evidence="6" id="KW-0675">Receptor</keyword>
<feature type="transmembrane region" description="Helical" evidence="8">
    <location>
        <begin position="346"/>
        <end position="363"/>
    </location>
</feature>
<comment type="caution">
    <text evidence="10">The sequence shown here is derived from an EMBL/GenBank/DDBJ whole genome shotgun (WGS) entry which is preliminary data.</text>
</comment>